<accession>M2V8Z2</accession>
<dbReference type="Gene3D" id="3.40.50.300">
    <property type="entry name" value="P-loop containing nucleotide triphosphate hydrolases"/>
    <property type="match status" value="1"/>
</dbReference>
<name>M2V8Z2_COCH5</name>
<dbReference type="Pfam" id="PF22939">
    <property type="entry name" value="WHD_GPIID"/>
    <property type="match status" value="1"/>
</dbReference>
<feature type="domain" description="Nephrocystin 3-like N-terminal" evidence="3">
    <location>
        <begin position="70"/>
        <end position="235"/>
    </location>
</feature>
<feature type="domain" description="GPI inositol-deacylase winged helix" evidence="2">
    <location>
        <begin position="365"/>
        <end position="441"/>
    </location>
</feature>
<dbReference type="AlphaFoldDB" id="M2V8Z2"/>
<feature type="non-terminal residue" evidence="4">
    <location>
        <position position="592"/>
    </location>
</feature>
<protein>
    <submittedName>
        <fullName evidence="4">Uncharacterized protein</fullName>
    </submittedName>
</protein>
<keyword evidence="5" id="KW-1185">Reference proteome</keyword>
<dbReference type="InterPro" id="IPR027417">
    <property type="entry name" value="P-loop_NTPase"/>
</dbReference>
<dbReference type="PANTHER" id="PTHR10039:SF15">
    <property type="entry name" value="NACHT DOMAIN-CONTAINING PROTEIN"/>
    <property type="match status" value="1"/>
</dbReference>
<dbReference type="EMBL" id="KB445570">
    <property type="protein sequence ID" value="EMD96198.1"/>
    <property type="molecule type" value="Genomic_DNA"/>
</dbReference>
<dbReference type="SUPFAM" id="SSF52540">
    <property type="entry name" value="P-loop containing nucleoside triphosphate hydrolases"/>
    <property type="match status" value="1"/>
</dbReference>
<evidence type="ECO:0000259" key="3">
    <source>
        <dbReference type="Pfam" id="PF24883"/>
    </source>
</evidence>
<sequence>MEPEDIRDLRSDVNINIDLLTALTGRLTRDNTFKLVRYQEDKERQAILDWLTPTDYAPQQNDFLKQWQAGSGKWLLDSAEFKSWLDTKKQKLFCPGIPGAGKTILTSIVIEELSSRFQDESNYGIAYIYCNFKRQDEQTLEDLLASVLKQLAQARFSLPQTVRSLHDRYESMKARPSIDDIKMALHSVAAEFSRVFILVDALDECRVNDSCRAKLLSQLSELQTNCGANLFATSRFIPDIMERFEGDTWLEIRASEQDIQRYIEAHIDELPRFVGRDPDLQQEISSKIVKAVDGMDVASYPVLEDFTNCTRFLLAQLYLNSLKGKRSRTAIRDALKKLPTGTESYNCAYSDAMTRIERQLPDEAMLAKEALSWITCAKRPLTTTELQHALAVKDGQEELDEDNKSDIEDIVSVCAGLVTVDGESGIIRLVHYTTQEYFERTQKNWFPNAEFDITTICLTYLSFAVFGSGPCDTDYEFEKRLQLNPLYEYAARYWGHHACQVRSSLPKVIEFFRHEINVEAAVQAMLVRKLFPSQNCYSKGFSRQMTGLHLCAYFGLVDVAATVIYFAGLNSRNDNGQTPLFLAARGGHECVV</sequence>
<dbReference type="InterPro" id="IPR036770">
    <property type="entry name" value="Ankyrin_rpt-contain_sf"/>
</dbReference>
<evidence type="ECO:0000259" key="2">
    <source>
        <dbReference type="Pfam" id="PF22939"/>
    </source>
</evidence>
<dbReference type="SUPFAM" id="SSF48403">
    <property type="entry name" value="Ankyrin repeat"/>
    <property type="match status" value="1"/>
</dbReference>
<dbReference type="OrthoDB" id="195446at2759"/>
<organism evidence="4 5">
    <name type="scientific">Cochliobolus heterostrophus (strain C5 / ATCC 48332 / race O)</name>
    <name type="common">Southern corn leaf blight fungus</name>
    <name type="synonym">Bipolaris maydis</name>
    <dbReference type="NCBI Taxonomy" id="701091"/>
    <lineage>
        <taxon>Eukaryota</taxon>
        <taxon>Fungi</taxon>
        <taxon>Dikarya</taxon>
        <taxon>Ascomycota</taxon>
        <taxon>Pezizomycotina</taxon>
        <taxon>Dothideomycetes</taxon>
        <taxon>Pleosporomycetidae</taxon>
        <taxon>Pleosporales</taxon>
        <taxon>Pleosporineae</taxon>
        <taxon>Pleosporaceae</taxon>
        <taxon>Bipolaris</taxon>
    </lineage>
</organism>
<dbReference type="eggNOG" id="KOG4177">
    <property type="taxonomic scope" value="Eukaryota"/>
</dbReference>
<dbReference type="Gene3D" id="1.25.40.20">
    <property type="entry name" value="Ankyrin repeat-containing domain"/>
    <property type="match status" value="1"/>
</dbReference>
<evidence type="ECO:0000313" key="4">
    <source>
        <dbReference type="EMBL" id="EMD96198.1"/>
    </source>
</evidence>
<evidence type="ECO:0000313" key="5">
    <source>
        <dbReference type="Proteomes" id="UP000016936"/>
    </source>
</evidence>
<proteinExistence type="predicted"/>
<gene>
    <name evidence="4" type="ORF">COCHEDRAFT_1075113</name>
</gene>
<dbReference type="Proteomes" id="UP000016936">
    <property type="component" value="Unassembled WGS sequence"/>
</dbReference>
<dbReference type="Pfam" id="PF24883">
    <property type="entry name" value="NPHP3_N"/>
    <property type="match status" value="1"/>
</dbReference>
<dbReference type="InterPro" id="IPR056884">
    <property type="entry name" value="NPHP3-like_N"/>
</dbReference>
<dbReference type="InterPro" id="IPR054471">
    <property type="entry name" value="GPIID_WHD"/>
</dbReference>
<dbReference type="PANTHER" id="PTHR10039">
    <property type="entry name" value="AMELOGENIN"/>
    <property type="match status" value="1"/>
</dbReference>
<evidence type="ECO:0000256" key="1">
    <source>
        <dbReference type="ARBA" id="ARBA00022737"/>
    </source>
</evidence>
<reference evidence="5" key="2">
    <citation type="journal article" date="2013" name="PLoS Genet.">
        <title>Comparative genome structure, secondary metabolite, and effector coding capacity across Cochliobolus pathogens.</title>
        <authorList>
            <person name="Condon B.J."/>
            <person name="Leng Y."/>
            <person name="Wu D."/>
            <person name="Bushley K.E."/>
            <person name="Ohm R.A."/>
            <person name="Otillar R."/>
            <person name="Martin J."/>
            <person name="Schackwitz W."/>
            <person name="Grimwood J."/>
            <person name="MohdZainudin N."/>
            <person name="Xue C."/>
            <person name="Wang R."/>
            <person name="Manning V.A."/>
            <person name="Dhillon B."/>
            <person name="Tu Z.J."/>
            <person name="Steffenson B.J."/>
            <person name="Salamov A."/>
            <person name="Sun H."/>
            <person name="Lowry S."/>
            <person name="LaButti K."/>
            <person name="Han J."/>
            <person name="Copeland A."/>
            <person name="Lindquist E."/>
            <person name="Barry K."/>
            <person name="Schmutz J."/>
            <person name="Baker S.E."/>
            <person name="Ciuffetti L.M."/>
            <person name="Grigoriev I.V."/>
            <person name="Zhong S."/>
            <person name="Turgeon B.G."/>
        </authorList>
    </citation>
    <scope>NUCLEOTIDE SEQUENCE [LARGE SCALE GENOMIC DNA]</scope>
    <source>
        <strain evidence="5">C5 / ATCC 48332 / race O</strain>
    </source>
</reference>
<keyword evidence="1" id="KW-0677">Repeat</keyword>
<dbReference type="HOGENOM" id="CLU_000288_34_23_1"/>
<dbReference type="OMA" id="TESYNCA"/>
<reference evidence="4 5" key="1">
    <citation type="journal article" date="2012" name="PLoS Pathog.">
        <title>Diverse lifestyles and strategies of plant pathogenesis encoded in the genomes of eighteen Dothideomycetes fungi.</title>
        <authorList>
            <person name="Ohm R.A."/>
            <person name="Feau N."/>
            <person name="Henrissat B."/>
            <person name="Schoch C.L."/>
            <person name="Horwitz B.A."/>
            <person name="Barry K.W."/>
            <person name="Condon B.J."/>
            <person name="Copeland A.C."/>
            <person name="Dhillon B."/>
            <person name="Glaser F."/>
            <person name="Hesse C.N."/>
            <person name="Kosti I."/>
            <person name="LaButti K."/>
            <person name="Lindquist E.A."/>
            <person name="Lucas S."/>
            <person name="Salamov A.A."/>
            <person name="Bradshaw R.E."/>
            <person name="Ciuffetti L."/>
            <person name="Hamelin R.C."/>
            <person name="Kema G.H.J."/>
            <person name="Lawrence C."/>
            <person name="Scott J.A."/>
            <person name="Spatafora J.W."/>
            <person name="Turgeon B.G."/>
            <person name="de Wit P.J.G.M."/>
            <person name="Zhong S."/>
            <person name="Goodwin S.B."/>
            <person name="Grigoriev I.V."/>
        </authorList>
    </citation>
    <scope>NUCLEOTIDE SEQUENCE [LARGE SCALE GENOMIC DNA]</scope>
    <source>
        <strain evidence="5">C5 / ATCC 48332 / race O</strain>
    </source>
</reference>